<keyword evidence="1" id="KW-0472">Membrane</keyword>
<evidence type="ECO:0008006" key="4">
    <source>
        <dbReference type="Google" id="ProtNLM"/>
    </source>
</evidence>
<evidence type="ECO:0000256" key="1">
    <source>
        <dbReference type="SAM" id="Phobius"/>
    </source>
</evidence>
<reference evidence="2" key="4">
    <citation type="submission" date="2019-03" db="UniProtKB">
        <authorList>
            <consortium name="EnsemblPlants"/>
        </authorList>
    </citation>
    <scope>IDENTIFICATION</scope>
</reference>
<reference evidence="3" key="1">
    <citation type="journal article" date="2014" name="Science">
        <title>Ancient hybridizations among the ancestral genomes of bread wheat.</title>
        <authorList>
            <consortium name="International Wheat Genome Sequencing Consortium,"/>
            <person name="Marcussen T."/>
            <person name="Sandve S.R."/>
            <person name="Heier L."/>
            <person name="Spannagl M."/>
            <person name="Pfeifer M."/>
            <person name="Jakobsen K.S."/>
            <person name="Wulff B.B."/>
            <person name="Steuernagel B."/>
            <person name="Mayer K.F."/>
            <person name="Olsen O.A."/>
        </authorList>
    </citation>
    <scope>NUCLEOTIDE SEQUENCE [LARGE SCALE GENOMIC DNA]</scope>
    <source>
        <strain evidence="3">cv. AL8/78</strain>
    </source>
</reference>
<dbReference type="Gramene" id="AET1Gv20720700.7">
    <property type="protein sequence ID" value="AET1Gv20720700.7"/>
    <property type="gene ID" value="AET1Gv20720700"/>
</dbReference>
<dbReference type="EnsemblPlants" id="AET1Gv20720700.7">
    <property type="protein sequence ID" value="AET1Gv20720700.7"/>
    <property type="gene ID" value="AET1Gv20720700"/>
</dbReference>
<sequence>MVQESMVTMESFSLSLVAVGSAAAVVYLCVAAWVSWPRRVGETFRRQGIDGPPPSSFLMGNLSEMQARVQQAVAAEEDGAAGGLHKDDGFDDYCKRIFPYFDKWRKAYGMSFVPARPSVHLCFYLVLLSGLASSGSRALSCLLLGTAPVVFMCVLV</sequence>
<keyword evidence="1" id="KW-1133">Transmembrane helix</keyword>
<organism evidence="2 3">
    <name type="scientific">Aegilops tauschii subsp. strangulata</name>
    <name type="common">Goatgrass</name>
    <dbReference type="NCBI Taxonomy" id="200361"/>
    <lineage>
        <taxon>Eukaryota</taxon>
        <taxon>Viridiplantae</taxon>
        <taxon>Streptophyta</taxon>
        <taxon>Embryophyta</taxon>
        <taxon>Tracheophyta</taxon>
        <taxon>Spermatophyta</taxon>
        <taxon>Magnoliopsida</taxon>
        <taxon>Liliopsida</taxon>
        <taxon>Poales</taxon>
        <taxon>Poaceae</taxon>
        <taxon>BOP clade</taxon>
        <taxon>Pooideae</taxon>
        <taxon>Triticodae</taxon>
        <taxon>Triticeae</taxon>
        <taxon>Triticinae</taxon>
        <taxon>Aegilops</taxon>
    </lineage>
</organism>
<feature type="transmembrane region" description="Helical" evidence="1">
    <location>
        <begin position="12"/>
        <end position="36"/>
    </location>
</feature>
<name>A0A452ZD15_AEGTS</name>
<accession>A0A452ZD15</accession>
<keyword evidence="1" id="KW-0812">Transmembrane</keyword>
<proteinExistence type="predicted"/>
<dbReference type="AlphaFoldDB" id="A0A452ZD15"/>
<keyword evidence="3" id="KW-1185">Reference proteome</keyword>
<evidence type="ECO:0000313" key="2">
    <source>
        <dbReference type="EnsemblPlants" id="AET1Gv20720700.7"/>
    </source>
</evidence>
<reference evidence="2" key="5">
    <citation type="journal article" date="2021" name="G3 (Bethesda)">
        <title>Aegilops tauschii genome assembly Aet v5.0 features greater sequence contiguity and improved annotation.</title>
        <authorList>
            <person name="Wang L."/>
            <person name="Zhu T."/>
            <person name="Rodriguez J.C."/>
            <person name="Deal K.R."/>
            <person name="Dubcovsky J."/>
            <person name="McGuire P.E."/>
            <person name="Lux T."/>
            <person name="Spannagl M."/>
            <person name="Mayer K.F.X."/>
            <person name="Baldrich P."/>
            <person name="Meyers B.C."/>
            <person name="Huo N."/>
            <person name="Gu Y.Q."/>
            <person name="Zhou H."/>
            <person name="Devos K.M."/>
            <person name="Bennetzen J.L."/>
            <person name="Unver T."/>
            <person name="Budak H."/>
            <person name="Gulick P.J."/>
            <person name="Galiba G."/>
            <person name="Kalapos B."/>
            <person name="Nelson D.R."/>
            <person name="Li P."/>
            <person name="You F.M."/>
            <person name="Luo M.C."/>
            <person name="Dvorak J."/>
        </authorList>
    </citation>
    <scope>NUCLEOTIDE SEQUENCE [LARGE SCALE GENOMIC DNA]</scope>
    <source>
        <strain evidence="2">cv. AL8/78</strain>
    </source>
</reference>
<evidence type="ECO:0000313" key="3">
    <source>
        <dbReference type="Proteomes" id="UP000015105"/>
    </source>
</evidence>
<reference evidence="2" key="3">
    <citation type="journal article" date="2017" name="Nature">
        <title>Genome sequence of the progenitor of the wheat D genome Aegilops tauschii.</title>
        <authorList>
            <person name="Luo M.C."/>
            <person name="Gu Y.Q."/>
            <person name="Puiu D."/>
            <person name="Wang H."/>
            <person name="Twardziok S.O."/>
            <person name="Deal K.R."/>
            <person name="Huo N."/>
            <person name="Zhu T."/>
            <person name="Wang L."/>
            <person name="Wang Y."/>
            <person name="McGuire P.E."/>
            <person name="Liu S."/>
            <person name="Long H."/>
            <person name="Ramasamy R.K."/>
            <person name="Rodriguez J.C."/>
            <person name="Van S.L."/>
            <person name="Yuan L."/>
            <person name="Wang Z."/>
            <person name="Xia Z."/>
            <person name="Xiao L."/>
            <person name="Anderson O.D."/>
            <person name="Ouyang S."/>
            <person name="Liang Y."/>
            <person name="Zimin A.V."/>
            <person name="Pertea G."/>
            <person name="Qi P."/>
            <person name="Bennetzen J.L."/>
            <person name="Dai X."/>
            <person name="Dawson M.W."/>
            <person name="Muller H.G."/>
            <person name="Kugler K."/>
            <person name="Rivarola-Duarte L."/>
            <person name="Spannagl M."/>
            <person name="Mayer K.F.X."/>
            <person name="Lu F.H."/>
            <person name="Bevan M.W."/>
            <person name="Leroy P."/>
            <person name="Li P."/>
            <person name="You F.M."/>
            <person name="Sun Q."/>
            <person name="Liu Z."/>
            <person name="Lyons E."/>
            <person name="Wicker T."/>
            <person name="Salzberg S.L."/>
            <person name="Devos K.M."/>
            <person name="Dvorak J."/>
        </authorList>
    </citation>
    <scope>NUCLEOTIDE SEQUENCE [LARGE SCALE GENOMIC DNA]</scope>
    <source>
        <strain evidence="2">cv. AL8/78</strain>
    </source>
</reference>
<protein>
    <recommendedName>
        <fullName evidence="4">Secologanin synthase</fullName>
    </recommendedName>
</protein>
<dbReference type="Proteomes" id="UP000015105">
    <property type="component" value="Chromosome 1D"/>
</dbReference>
<reference evidence="3" key="2">
    <citation type="journal article" date="2017" name="Nat. Plants">
        <title>The Aegilops tauschii genome reveals multiple impacts of transposons.</title>
        <authorList>
            <person name="Zhao G."/>
            <person name="Zou C."/>
            <person name="Li K."/>
            <person name="Wang K."/>
            <person name="Li T."/>
            <person name="Gao L."/>
            <person name="Zhang X."/>
            <person name="Wang H."/>
            <person name="Yang Z."/>
            <person name="Liu X."/>
            <person name="Jiang W."/>
            <person name="Mao L."/>
            <person name="Kong X."/>
            <person name="Jiao Y."/>
            <person name="Jia J."/>
        </authorList>
    </citation>
    <scope>NUCLEOTIDE SEQUENCE [LARGE SCALE GENOMIC DNA]</scope>
    <source>
        <strain evidence="3">cv. AL8/78</strain>
    </source>
</reference>